<comment type="subcellular location">
    <subcellularLocation>
        <location evidence="1">Membrane</location>
        <topology evidence="1">Multi-pass membrane protein</topology>
    </subcellularLocation>
</comment>
<feature type="transmembrane region" description="Helical" evidence="5">
    <location>
        <begin position="471"/>
        <end position="491"/>
    </location>
</feature>
<accession>A0ABY2XEZ0</accession>
<keyword evidence="2 5" id="KW-0812">Transmembrane</keyword>
<dbReference type="InterPro" id="IPR020846">
    <property type="entry name" value="MFS_dom"/>
</dbReference>
<dbReference type="InterPro" id="IPR036259">
    <property type="entry name" value="MFS_trans_sf"/>
</dbReference>
<dbReference type="Gene3D" id="1.20.1250.20">
    <property type="entry name" value="MFS general substrate transporter like domains"/>
    <property type="match status" value="1"/>
</dbReference>
<evidence type="ECO:0000256" key="3">
    <source>
        <dbReference type="ARBA" id="ARBA00022989"/>
    </source>
</evidence>
<dbReference type="PANTHER" id="PTHR23501:SF197">
    <property type="entry name" value="COMD"/>
    <property type="match status" value="1"/>
</dbReference>
<feature type="transmembrane region" description="Helical" evidence="5">
    <location>
        <begin position="147"/>
        <end position="166"/>
    </location>
</feature>
<feature type="domain" description="Major facilitator superfamily (MFS) profile" evidence="6">
    <location>
        <begin position="21"/>
        <end position="495"/>
    </location>
</feature>
<feature type="transmembrane region" description="Helical" evidence="5">
    <location>
        <begin position="86"/>
        <end position="109"/>
    </location>
</feature>
<feature type="transmembrane region" description="Helical" evidence="5">
    <location>
        <begin position="411"/>
        <end position="430"/>
    </location>
</feature>
<dbReference type="Gene3D" id="1.20.1720.10">
    <property type="entry name" value="Multidrug resistance protein D"/>
    <property type="match status" value="1"/>
</dbReference>
<feature type="transmembrane region" description="Helical" evidence="5">
    <location>
        <begin position="20"/>
        <end position="43"/>
    </location>
</feature>
<feature type="transmembrane region" description="Helical" evidence="5">
    <location>
        <begin position="115"/>
        <end position="135"/>
    </location>
</feature>
<dbReference type="RefSeq" id="WP_138862500.1">
    <property type="nucleotide sequence ID" value="NZ_VCPC01000001.1"/>
</dbReference>
<feature type="transmembrane region" description="Helical" evidence="5">
    <location>
        <begin position="311"/>
        <end position="329"/>
    </location>
</feature>
<keyword evidence="3 5" id="KW-1133">Transmembrane helix</keyword>
<name>A0ABY2XEZ0_9RHOB</name>
<evidence type="ECO:0000256" key="2">
    <source>
        <dbReference type="ARBA" id="ARBA00022692"/>
    </source>
</evidence>
<dbReference type="EMBL" id="VCPC01000001">
    <property type="protein sequence ID" value="TMV15152.1"/>
    <property type="molecule type" value="Genomic_DNA"/>
</dbReference>
<feature type="transmembrane region" description="Helical" evidence="5">
    <location>
        <begin position="341"/>
        <end position="361"/>
    </location>
</feature>
<dbReference type="PANTHER" id="PTHR23501">
    <property type="entry name" value="MAJOR FACILITATOR SUPERFAMILY"/>
    <property type="match status" value="1"/>
</dbReference>
<feature type="transmembrane region" description="Helical" evidence="5">
    <location>
        <begin position="172"/>
        <end position="193"/>
    </location>
</feature>
<feature type="transmembrane region" description="Helical" evidence="5">
    <location>
        <begin position="205"/>
        <end position="226"/>
    </location>
</feature>
<sequence>MSSPTPPNATEPVDWSRIRLVFAAVAVTLFLASLGQTVVTTALPIIVGELGGLDQITWVITAYLLAATVGAPIFGKLGDLFGRKKVLQAGILVFLTGTTICALAPSIWVLVAGRAVQGMGGGGLIVVSMATIADVLPPRQRGRFQGILGSVFGLSTVIGPLAGGFIVQHFDWTWIFLMNLPIGAVVFVLLAVLLETPPARKRASLDYAGAIGLSLVLSLLVVMASLGGKTLAWDSAEMAFLMLGAVAALVGFVAAEKHSSEPILPLGLFGINNFVVSNSVGFITGVAMFSTITFVPFFLQVVKGVSPAMSGLYTFPMMIGLIGASTLSGQFMSRTGRYRILPVYSTLVLALAMVALGFVGPHTPNPVIGGLMFLAGVGIGPVMGVGVTAIQNSVPARMVGVGTASANMFRLIGGSLGTAAYGALFAAGLGRHLGTVMPGTDPRALSAQQIAAMPEATREVISQGIAHALHPVFWCSAALACVASCIALMMVERPLADTLPAAE</sequence>
<organism evidence="7 8">
    <name type="scientific">Arenibacterium halophilum</name>
    <dbReference type="NCBI Taxonomy" id="2583821"/>
    <lineage>
        <taxon>Bacteria</taxon>
        <taxon>Pseudomonadati</taxon>
        <taxon>Pseudomonadota</taxon>
        <taxon>Alphaproteobacteria</taxon>
        <taxon>Rhodobacterales</taxon>
        <taxon>Paracoccaceae</taxon>
        <taxon>Arenibacterium</taxon>
    </lineage>
</organism>
<protein>
    <submittedName>
        <fullName evidence="7">MFS transporter</fullName>
    </submittedName>
</protein>
<dbReference type="SUPFAM" id="SSF103473">
    <property type="entry name" value="MFS general substrate transporter"/>
    <property type="match status" value="1"/>
</dbReference>
<feature type="transmembrane region" description="Helical" evidence="5">
    <location>
        <begin position="55"/>
        <end position="74"/>
    </location>
</feature>
<evidence type="ECO:0000256" key="5">
    <source>
        <dbReference type="SAM" id="Phobius"/>
    </source>
</evidence>
<dbReference type="PRINTS" id="PR01036">
    <property type="entry name" value="TCRTETB"/>
</dbReference>
<feature type="transmembrane region" description="Helical" evidence="5">
    <location>
        <begin position="238"/>
        <end position="255"/>
    </location>
</feature>
<keyword evidence="4 5" id="KW-0472">Membrane</keyword>
<dbReference type="PROSITE" id="PS50850">
    <property type="entry name" value="MFS"/>
    <property type="match status" value="1"/>
</dbReference>
<evidence type="ECO:0000256" key="4">
    <source>
        <dbReference type="ARBA" id="ARBA00023136"/>
    </source>
</evidence>
<proteinExistence type="predicted"/>
<feature type="transmembrane region" description="Helical" evidence="5">
    <location>
        <begin position="367"/>
        <end position="390"/>
    </location>
</feature>
<evidence type="ECO:0000313" key="8">
    <source>
        <dbReference type="Proteomes" id="UP001191082"/>
    </source>
</evidence>
<reference evidence="7 8" key="1">
    <citation type="submission" date="2019-05" db="EMBL/GenBank/DDBJ databases">
        <title>Marivita sp. nov. isolated from sea sediment.</title>
        <authorList>
            <person name="Kim W."/>
        </authorList>
    </citation>
    <scope>NUCLEOTIDE SEQUENCE [LARGE SCALE GENOMIC DNA]</scope>
    <source>
        <strain evidence="7 8">CAU 1492</strain>
    </source>
</reference>
<dbReference type="InterPro" id="IPR011701">
    <property type="entry name" value="MFS"/>
</dbReference>
<feature type="transmembrane region" description="Helical" evidence="5">
    <location>
        <begin position="275"/>
        <end position="299"/>
    </location>
</feature>
<keyword evidence="8" id="KW-1185">Reference proteome</keyword>
<evidence type="ECO:0000259" key="6">
    <source>
        <dbReference type="PROSITE" id="PS50850"/>
    </source>
</evidence>
<evidence type="ECO:0000256" key="1">
    <source>
        <dbReference type="ARBA" id="ARBA00004141"/>
    </source>
</evidence>
<dbReference type="Pfam" id="PF07690">
    <property type="entry name" value="MFS_1"/>
    <property type="match status" value="1"/>
</dbReference>
<comment type="caution">
    <text evidence="7">The sequence shown here is derived from an EMBL/GenBank/DDBJ whole genome shotgun (WGS) entry which is preliminary data.</text>
</comment>
<evidence type="ECO:0000313" key="7">
    <source>
        <dbReference type="EMBL" id="TMV15152.1"/>
    </source>
</evidence>
<dbReference type="Proteomes" id="UP001191082">
    <property type="component" value="Unassembled WGS sequence"/>
</dbReference>
<gene>
    <name evidence="7" type="ORF">FGK64_04100</name>
</gene>
<dbReference type="CDD" id="cd17502">
    <property type="entry name" value="MFS_Azr1_MDR_like"/>
    <property type="match status" value="1"/>
</dbReference>